<dbReference type="NCBIfam" id="NF007216">
    <property type="entry name" value="PRK09638.1"/>
    <property type="match status" value="1"/>
</dbReference>
<comment type="caution">
    <text evidence="10">The sequence shown here is derived from an EMBL/GenBank/DDBJ whole genome shotgun (WGS) entry which is preliminary data.</text>
</comment>
<dbReference type="InterPro" id="IPR007627">
    <property type="entry name" value="RNA_pol_sigma70_r2"/>
</dbReference>
<dbReference type="GO" id="GO:0016987">
    <property type="term" value="F:sigma factor activity"/>
    <property type="evidence" value="ECO:0007669"/>
    <property type="project" value="UniProtKB-KW"/>
</dbReference>
<comment type="similarity">
    <text evidence="1 6">Belongs to the sigma-70 factor family. ECF subfamily.</text>
</comment>
<evidence type="ECO:0000313" key="9">
    <source>
        <dbReference type="EMBL" id="GED71658.1"/>
    </source>
</evidence>
<dbReference type="PATRIC" id="fig|54915.3.peg.4181"/>
<dbReference type="SUPFAM" id="SSF88946">
    <property type="entry name" value="Sigma2 domain of RNA polymerase sigma factors"/>
    <property type="match status" value="1"/>
</dbReference>
<dbReference type="PANTHER" id="PTHR43133">
    <property type="entry name" value="RNA POLYMERASE ECF-TYPE SIGMA FACTO"/>
    <property type="match status" value="1"/>
</dbReference>
<dbReference type="InterPro" id="IPR014284">
    <property type="entry name" value="RNA_pol_sigma-70_dom"/>
</dbReference>
<dbReference type="GO" id="GO:0006950">
    <property type="term" value="P:response to stress"/>
    <property type="evidence" value="ECO:0007669"/>
    <property type="project" value="UniProtKB-ARBA"/>
</dbReference>
<evidence type="ECO:0000313" key="11">
    <source>
        <dbReference type="Proteomes" id="UP000036834"/>
    </source>
</evidence>
<dbReference type="EMBL" id="BJON01000022">
    <property type="protein sequence ID" value="GED71658.1"/>
    <property type="molecule type" value="Genomic_DNA"/>
</dbReference>
<dbReference type="Gene3D" id="1.10.10.10">
    <property type="entry name" value="Winged helix-like DNA-binding domain superfamily/Winged helix DNA-binding domain"/>
    <property type="match status" value="1"/>
</dbReference>
<dbReference type="AlphaFoldDB" id="A0A0K9YLZ1"/>
<dbReference type="PROSITE" id="PS01063">
    <property type="entry name" value="SIGMA70_ECF"/>
    <property type="match status" value="1"/>
</dbReference>
<feature type="domain" description="RNA polymerase sigma-70 region 2" evidence="7">
    <location>
        <begin position="21"/>
        <end position="87"/>
    </location>
</feature>
<dbReference type="InterPro" id="IPR036388">
    <property type="entry name" value="WH-like_DNA-bd_sf"/>
</dbReference>
<dbReference type="STRING" id="54915.ADS79_25150"/>
<dbReference type="SUPFAM" id="SSF88659">
    <property type="entry name" value="Sigma3 and sigma4 domains of RNA polymerase sigma factors"/>
    <property type="match status" value="1"/>
</dbReference>
<evidence type="ECO:0000256" key="5">
    <source>
        <dbReference type="ARBA" id="ARBA00023163"/>
    </source>
</evidence>
<dbReference type="RefSeq" id="WP_049741205.1">
    <property type="nucleotide sequence ID" value="NZ_BJON01000022.1"/>
</dbReference>
<keyword evidence="4 6" id="KW-0238">DNA-binding</keyword>
<accession>A0A0K9YLZ1</accession>
<evidence type="ECO:0000259" key="8">
    <source>
        <dbReference type="Pfam" id="PF08281"/>
    </source>
</evidence>
<organism evidence="10 11">
    <name type="scientific">Brevibacillus reuszeri</name>
    <dbReference type="NCBI Taxonomy" id="54915"/>
    <lineage>
        <taxon>Bacteria</taxon>
        <taxon>Bacillati</taxon>
        <taxon>Bacillota</taxon>
        <taxon>Bacilli</taxon>
        <taxon>Bacillales</taxon>
        <taxon>Paenibacillaceae</taxon>
        <taxon>Brevibacillus</taxon>
    </lineage>
</organism>
<dbReference type="GO" id="GO:0006352">
    <property type="term" value="P:DNA-templated transcription initiation"/>
    <property type="evidence" value="ECO:0007669"/>
    <property type="project" value="InterPro"/>
</dbReference>
<protein>
    <recommendedName>
        <fullName evidence="6">RNA polymerase sigma factor</fullName>
    </recommendedName>
</protein>
<sequence>MDERDLIKQAQKGNQQALSELLQKHYPFLKSYLLKITVNPYLAEDLTQETLIKAIEKITWYDGRAAFSSWLITIGSRLYIDFLRKKDTEKRWTEKEKAISKMKWAAGNLNRDWPEFLEVLLTLSDEYRIPLILKHYYGYTYAEIADILHIREGTVKSRVHHASNQLRKEWLDDEQTSG</sequence>
<dbReference type="Pfam" id="PF08281">
    <property type="entry name" value="Sigma70_r4_2"/>
    <property type="match status" value="1"/>
</dbReference>
<proteinExistence type="inferred from homology"/>
<dbReference type="InterPro" id="IPR039425">
    <property type="entry name" value="RNA_pol_sigma-70-like"/>
</dbReference>
<evidence type="ECO:0000256" key="3">
    <source>
        <dbReference type="ARBA" id="ARBA00023082"/>
    </source>
</evidence>
<dbReference type="NCBIfam" id="TIGR02937">
    <property type="entry name" value="sigma70-ECF"/>
    <property type="match status" value="1"/>
</dbReference>
<evidence type="ECO:0000256" key="2">
    <source>
        <dbReference type="ARBA" id="ARBA00023015"/>
    </source>
</evidence>
<evidence type="ECO:0000313" key="12">
    <source>
        <dbReference type="Proteomes" id="UP000319578"/>
    </source>
</evidence>
<dbReference type="OrthoDB" id="3472490at2"/>
<evidence type="ECO:0000259" key="7">
    <source>
        <dbReference type="Pfam" id="PF04542"/>
    </source>
</evidence>
<reference evidence="9 12" key="3">
    <citation type="submission" date="2019-06" db="EMBL/GenBank/DDBJ databases">
        <title>Whole genome shotgun sequence of Brevibacillus reuszeri NBRC 15719.</title>
        <authorList>
            <person name="Hosoyama A."/>
            <person name="Uohara A."/>
            <person name="Ohji S."/>
            <person name="Ichikawa N."/>
        </authorList>
    </citation>
    <scope>NUCLEOTIDE SEQUENCE [LARGE SCALE GENOMIC DNA]</scope>
    <source>
        <strain evidence="9 12">NBRC 15719</strain>
    </source>
</reference>
<dbReference type="GO" id="GO:0003677">
    <property type="term" value="F:DNA binding"/>
    <property type="evidence" value="ECO:0007669"/>
    <property type="project" value="UniProtKB-KW"/>
</dbReference>
<dbReference type="Gene3D" id="1.10.1740.10">
    <property type="match status" value="1"/>
</dbReference>
<keyword evidence="5 6" id="KW-0804">Transcription</keyword>
<dbReference type="InterPro" id="IPR000838">
    <property type="entry name" value="RNA_pol_sigma70_ECF_CS"/>
</dbReference>
<dbReference type="CDD" id="cd06171">
    <property type="entry name" value="Sigma70_r4"/>
    <property type="match status" value="1"/>
</dbReference>
<keyword evidence="3 6" id="KW-0731">Sigma factor</keyword>
<dbReference type="Pfam" id="PF04542">
    <property type="entry name" value="Sigma70_r2"/>
    <property type="match status" value="1"/>
</dbReference>
<dbReference type="InterPro" id="IPR013324">
    <property type="entry name" value="RNA_pol_sigma_r3/r4-like"/>
</dbReference>
<dbReference type="Proteomes" id="UP000319578">
    <property type="component" value="Unassembled WGS sequence"/>
</dbReference>
<evidence type="ECO:0000256" key="6">
    <source>
        <dbReference type="RuleBase" id="RU000716"/>
    </source>
</evidence>
<dbReference type="Proteomes" id="UP000036834">
    <property type="component" value="Unassembled WGS sequence"/>
</dbReference>
<dbReference type="EMBL" id="LGIQ01000011">
    <property type="protein sequence ID" value="KNB69210.1"/>
    <property type="molecule type" value="Genomic_DNA"/>
</dbReference>
<reference evidence="10" key="2">
    <citation type="submission" date="2015-07" db="EMBL/GenBank/DDBJ databases">
        <title>MeaNS - Measles Nucleotide Surveillance Program.</title>
        <authorList>
            <person name="Tran T."/>
            <person name="Druce J."/>
        </authorList>
    </citation>
    <scope>NUCLEOTIDE SEQUENCE</scope>
    <source>
        <strain evidence="10">DSM 9887</strain>
    </source>
</reference>
<evidence type="ECO:0000256" key="1">
    <source>
        <dbReference type="ARBA" id="ARBA00010641"/>
    </source>
</evidence>
<reference evidence="11" key="1">
    <citation type="submission" date="2015-07" db="EMBL/GenBank/DDBJ databases">
        <title>Genome sequencing project for genomic taxonomy and phylogenomics of Bacillus-like bacteria.</title>
        <authorList>
            <person name="Liu B."/>
            <person name="Wang J."/>
            <person name="Zhu Y."/>
            <person name="Liu G."/>
            <person name="Chen Q."/>
            <person name="Chen Z."/>
            <person name="Lan J."/>
            <person name="Che J."/>
            <person name="Ge C."/>
            <person name="Shi H."/>
            <person name="Pan Z."/>
            <person name="Liu X."/>
        </authorList>
    </citation>
    <scope>NUCLEOTIDE SEQUENCE [LARGE SCALE GENOMIC DNA]</scope>
    <source>
        <strain evidence="11">DSM 9887</strain>
    </source>
</reference>
<gene>
    <name evidence="9" type="primary">sigY</name>
    <name evidence="10" type="ORF">ADS79_25150</name>
    <name evidence="9" type="ORF">BRE01_53600</name>
</gene>
<feature type="domain" description="RNA polymerase sigma factor 70 region 4 type 2" evidence="8">
    <location>
        <begin position="116"/>
        <end position="163"/>
    </location>
</feature>
<evidence type="ECO:0000256" key="4">
    <source>
        <dbReference type="ARBA" id="ARBA00023125"/>
    </source>
</evidence>
<dbReference type="PANTHER" id="PTHR43133:SF60">
    <property type="entry name" value="RNA POLYMERASE SIGMA FACTOR SIGV"/>
    <property type="match status" value="1"/>
</dbReference>
<dbReference type="InterPro" id="IPR013249">
    <property type="entry name" value="RNA_pol_sigma70_r4_t2"/>
</dbReference>
<keyword evidence="12" id="KW-1185">Reference proteome</keyword>
<evidence type="ECO:0000313" key="10">
    <source>
        <dbReference type="EMBL" id="KNB69210.1"/>
    </source>
</evidence>
<dbReference type="InterPro" id="IPR013325">
    <property type="entry name" value="RNA_pol_sigma_r2"/>
</dbReference>
<name>A0A0K9YLZ1_9BACL</name>
<keyword evidence="2 6" id="KW-0805">Transcription regulation</keyword>